<dbReference type="Proteomes" id="UP000050501">
    <property type="component" value="Unassembled WGS sequence"/>
</dbReference>
<keyword evidence="2" id="KW-1185">Reference proteome</keyword>
<gene>
    <name evidence="1" type="ORF">ADN01_16610</name>
</gene>
<dbReference type="AlphaFoldDB" id="A0A0P6XA38"/>
<accession>A0A0P6XA38</accession>
<dbReference type="STRING" id="229921.ADN01_16610"/>
<dbReference type="EMBL" id="LGCM01000063">
    <property type="protein sequence ID" value="KPL76597.1"/>
    <property type="molecule type" value="Genomic_DNA"/>
</dbReference>
<comment type="caution">
    <text evidence="1">The sequence shown here is derived from an EMBL/GenBank/DDBJ whole genome shotgun (WGS) entry which is preliminary data.</text>
</comment>
<protein>
    <submittedName>
        <fullName evidence="1">Uncharacterized protein</fullName>
    </submittedName>
</protein>
<evidence type="ECO:0000313" key="1">
    <source>
        <dbReference type="EMBL" id="KPL76597.1"/>
    </source>
</evidence>
<organism evidence="1 2">
    <name type="scientific">Levilinea saccharolytica</name>
    <dbReference type="NCBI Taxonomy" id="229921"/>
    <lineage>
        <taxon>Bacteria</taxon>
        <taxon>Bacillati</taxon>
        <taxon>Chloroflexota</taxon>
        <taxon>Anaerolineae</taxon>
        <taxon>Anaerolineales</taxon>
        <taxon>Anaerolineaceae</taxon>
        <taxon>Levilinea</taxon>
    </lineage>
</organism>
<name>A0A0P6XA38_9CHLR</name>
<sequence length="155" mass="17821">MNPPRELVELLSSGQLRVATGIWLLPIEYVGKEEEEAYRLGLEPVDLRNRLLQSLEPGTKYASLSADTIFRLVNDVSQEYGDWAGALIYNLDLLLARLNTEERSLIWQDLFAALPHRRRGVLITLPETASNLLPQEEMLNQWRFDNRFIGTIKNQ</sequence>
<proteinExistence type="predicted"/>
<dbReference type="RefSeq" id="WP_062417762.1">
    <property type="nucleotide sequence ID" value="NZ_DF967974.1"/>
</dbReference>
<reference evidence="1 2" key="1">
    <citation type="submission" date="2015-07" db="EMBL/GenBank/DDBJ databases">
        <title>Genome sequence of Levilinea saccharolytica DSM 16555.</title>
        <authorList>
            <person name="Hemp J."/>
            <person name="Ward L.M."/>
            <person name="Pace L.A."/>
            <person name="Fischer W.W."/>
        </authorList>
    </citation>
    <scope>NUCLEOTIDE SEQUENCE [LARGE SCALE GENOMIC DNA]</scope>
    <source>
        <strain evidence="1 2">KIBI-1</strain>
    </source>
</reference>
<dbReference type="OrthoDB" id="10011947at2"/>
<evidence type="ECO:0000313" key="2">
    <source>
        <dbReference type="Proteomes" id="UP000050501"/>
    </source>
</evidence>